<evidence type="ECO:0000313" key="2">
    <source>
        <dbReference type="Proteomes" id="UP000635477"/>
    </source>
</evidence>
<name>A0A8H4UIB4_9HYPO</name>
<gene>
    <name evidence="1" type="ORF">FZEAL_6679</name>
</gene>
<accession>A0A8H4UIB4</accession>
<keyword evidence="2" id="KW-1185">Reference proteome</keyword>
<dbReference type="OrthoDB" id="5426988at2759"/>
<dbReference type="InterPro" id="IPR027417">
    <property type="entry name" value="P-loop_NTPase"/>
</dbReference>
<protein>
    <submittedName>
        <fullName evidence="1">Uncharacterized protein</fullName>
    </submittedName>
</protein>
<dbReference type="Pfam" id="PF07931">
    <property type="entry name" value="CPT"/>
    <property type="match status" value="1"/>
</dbReference>
<organism evidence="1 2">
    <name type="scientific">Fusarium zealandicum</name>
    <dbReference type="NCBI Taxonomy" id="1053134"/>
    <lineage>
        <taxon>Eukaryota</taxon>
        <taxon>Fungi</taxon>
        <taxon>Dikarya</taxon>
        <taxon>Ascomycota</taxon>
        <taxon>Pezizomycotina</taxon>
        <taxon>Sordariomycetes</taxon>
        <taxon>Hypocreomycetidae</taxon>
        <taxon>Hypocreales</taxon>
        <taxon>Nectriaceae</taxon>
        <taxon>Fusarium</taxon>
        <taxon>Fusarium staphyleae species complex</taxon>
    </lineage>
</organism>
<reference evidence="1" key="1">
    <citation type="journal article" date="2020" name="BMC Genomics">
        <title>Correction to: Identification and distribution of gene clusters required for synthesis of sphingolipid metabolism inhibitors in diverse species of the filamentous fungus Fusarium.</title>
        <authorList>
            <person name="Kim H.S."/>
            <person name="Lohmar J.M."/>
            <person name="Busman M."/>
            <person name="Brown D.W."/>
            <person name="Naumann T.A."/>
            <person name="Divon H.H."/>
            <person name="Lysoe E."/>
            <person name="Uhlig S."/>
            <person name="Proctor R.H."/>
        </authorList>
    </citation>
    <scope>NUCLEOTIDE SEQUENCE</scope>
    <source>
        <strain evidence="1">NRRL 22465</strain>
    </source>
</reference>
<reference evidence="1" key="2">
    <citation type="submission" date="2020-05" db="EMBL/GenBank/DDBJ databases">
        <authorList>
            <person name="Kim H.-S."/>
            <person name="Proctor R.H."/>
            <person name="Brown D.W."/>
        </authorList>
    </citation>
    <scope>NUCLEOTIDE SEQUENCE</scope>
    <source>
        <strain evidence="1">NRRL 22465</strain>
    </source>
</reference>
<proteinExistence type="predicted"/>
<dbReference type="SUPFAM" id="SSF52540">
    <property type="entry name" value="P-loop containing nucleoside triphosphate hydrolases"/>
    <property type="match status" value="1"/>
</dbReference>
<comment type="caution">
    <text evidence="1">The sequence shown here is derived from an EMBL/GenBank/DDBJ whole genome shotgun (WGS) entry which is preliminary data.</text>
</comment>
<evidence type="ECO:0000313" key="1">
    <source>
        <dbReference type="EMBL" id="KAF4976699.1"/>
    </source>
</evidence>
<dbReference type="Gene3D" id="3.40.50.300">
    <property type="entry name" value="P-loop containing nucleotide triphosphate hydrolases"/>
    <property type="match status" value="1"/>
</dbReference>
<sequence>MALSVDTPQASTNGPSRGKIVVLNGFPGTGKLTIFKNIEAQLSSQDVQVVDNHLIIDPAQAVDRGLNHYYLRRQMRKVYYNEIRKMASQGCLVLMTACLVDNEADLKVLDEHLDIVRGTDISMVWVNIRCEQQILEQRVTSLERVQGSKTKLTDVEMLRRMIKRNRLLIPSSRRSKLDGIDLTTSSLDVSGTIEEAVDKVSAVMQGESSRL</sequence>
<dbReference type="EMBL" id="JABEYC010000498">
    <property type="protein sequence ID" value="KAF4976699.1"/>
    <property type="molecule type" value="Genomic_DNA"/>
</dbReference>
<dbReference type="Proteomes" id="UP000635477">
    <property type="component" value="Unassembled WGS sequence"/>
</dbReference>
<dbReference type="AlphaFoldDB" id="A0A8H4UIB4"/>